<comment type="caution">
    <text evidence="10">The sequence shown here is derived from an EMBL/GenBank/DDBJ whole genome shotgun (WGS) entry which is preliminary data.</text>
</comment>
<evidence type="ECO:0000313" key="10">
    <source>
        <dbReference type="EMBL" id="KAH7571844.1"/>
    </source>
</evidence>
<keyword evidence="5" id="KW-0238">DNA-binding</keyword>
<gene>
    <name evidence="10" type="ORF">JRO89_XS04G0154400</name>
</gene>
<keyword evidence="6" id="KW-0804">Transcription</keyword>
<dbReference type="PANTHER" id="PTHR31165:SF70">
    <property type="entry name" value="PROTEIN LIGHT-DEPENDENT SHORT HYPOCOTYLS 1"/>
    <property type="match status" value="1"/>
</dbReference>
<evidence type="ECO:0000256" key="5">
    <source>
        <dbReference type="ARBA" id="ARBA00023125"/>
    </source>
</evidence>
<keyword evidence="3" id="KW-0217">Developmental protein</keyword>
<dbReference type="InterPro" id="IPR006936">
    <property type="entry name" value="ALOG_dom"/>
</dbReference>
<evidence type="ECO:0000256" key="7">
    <source>
        <dbReference type="ARBA" id="ARBA00023242"/>
    </source>
</evidence>
<evidence type="ECO:0000256" key="4">
    <source>
        <dbReference type="ARBA" id="ARBA00023015"/>
    </source>
</evidence>
<proteinExistence type="inferred from homology"/>
<feature type="domain" description="ALOG" evidence="9">
    <location>
        <begin position="46"/>
        <end position="173"/>
    </location>
</feature>
<dbReference type="Proteomes" id="UP000827721">
    <property type="component" value="Unassembled WGS sequence"/>
</dbReference>
<evidence type="ECO:0000256" key="2">
    <source>
        <dbReference type="ARBA" id="ARBA00010308"/>
    </source>
</evidence>
<feature type="compositionally biased region" description="Low complexity" evidence="8">
    <location>
        <begin position="24"/>
        <end position="45"/>
    </location>
</feature>
<keyword evidence="7" id="KW-0539">Nucleus</keyword>
<keyword evidence="11" id="KW-1185">Reference proteome</keyword>
<dbReference type="PROSITE" id="PS51697">
    <property type="entry name" value="ALOG"/>
    <property type="match status" value="1"/>
</dbReference>
<accession>A0ABQ8I5Y8</accession>
<dbReference type="InterPro" id="IPR040222">
    <property type="entry name" value="ALOG"/>
</dbReference>
<comment type="subcellular location">
    <subcellularLocation>
        <location evidence="1">Nucleus</location>
    </subcellularLocation>
</comment>
<evidence type="ECO:0000256" key="1">
    <source>
        <dbReference type="ARBA" id="ARBA00004123"/>
    </source>
</evidence>
<name>A0ABQ8I5Y8_9ROSI</name>
<evidence type="ECO:0000256" key="3">
    <source>
        <dbReference type="ARBA" id="ARBA00022473"/>
    </source>
</evidence>
<comment type="similarity">
    <text evidence="2">Belongs to the plant homeotic and developmental regulators ALOG protein family.</text>
</comment>
<sequence length="348" mass="39480">MDLVSPPVPTNTSNPTAVTAIASPTTSSIMITSSPSTGSSTTTPSRYENQKRRDWNTFCQYLRNHRPPLNLSLCSGAHVLEFLRYLDQFGKTKVHNQTCPFFGLTNPPAPCPCPLRQAWGSLDALIGRLRAAYEEHGGRPEANPFGARAVRIYLREVRDFQAKARGVSYEKKRKRPKQKADIKKKKIELKLLTEGRSVTSWRRVAVAKKELGDLLLRDEIYWRQRSRVDWLKSGDRNTRYFHSQASIRKRRNLVSGLFDANGLWRDDRHGIEGVVTAYFVDLFVSSWPTETDVGVVFLPSDVECILSILSLRLSLMDTMQWHFSKDSLYSVCSGYHLAAGRLDKANSK</sequence>
<feature type="region of interest" description="Disordered" evidence="8">
    <location>
        <begin position="24"/>
        <end position="48"/>
    </location>
</feature>
<dbReference type="EMBL" id="JAFEMO010000004">
    <property type="protein sequence ID" value="KAH7571844.1"/>
    <property type="molecule type" value="Genomic_DNA"/>
</dbReference>
<organism evidence="10 11">
    <name type="scientific">Xanthoceras sorbifolium</name>
    <dbReference type="NCBI Taxonomy" id="99658"/>
    <lineage>
        <taxon>Eukaryota</taxon>
        <taxon>Viridiplantae</taxon>
        <taxon>Streptophyta</taxon>
        <taxon>Embryophyta</taxon>
        <taxon>Tracheophyta</taxon>
        <taxon>Spermatophyta</taxon>
        <taxon>Magnoliopsida</taxon>
        <taxon>eudicotyledons</taxon>
        <taxon>Gunneridae</taxon>
        <taxon>Pentapetalae</taxon>
        <taxon>rosids</taxon>
        <taxon>malvids</taxon>
        <taxon>Sapindales</taxon>
        <taxon>Sapindaceae</taxon>
        <taxon>Xanthoceroideae</taxon>
        <taxon>Xanthoceras</taxon>
    </lineage>
</organism>
<protein>
    <recommendedName>
        <fullName evidence="9">ALOG domain-containing protein</fullName>
    </recommendedName>
</protein>
<dbReference type="Pfam" id="PF04852">
    <property type="entry name" value="ALOG_dom"/>
    <property type="match status" value="1"/>
</dbReference>
<evidence type="ECO:0000313" key="11">
    <source>
        <dbReference type="Proteomes" id="UP000827721"/>
    </source>
</evidence>
<keyword evidence="4" id="KW-0805">Transcription regulation</keyword>
<reference evidence="10 11" key="1">
    <citation type="submission" date="2021-02" db="EMBL/GenBank/DDBJ databases">
        <title>Plant Genome Project.</title>
        <authorList>
            <person name="Zhang R.-G."/>
        </authorList>
    </citation>
    <scope>NUCLEOTIDE SEQUENCE [LARGE SCALE GENOMIC DNA]</scope>
    <source>
        <tissue evidence="10">Leaves</tissue>
    </source>
</reference>
<evidence type="ECO:0000256" key="8">
    <source>
        <dbReference type="SAM" id="MobiDB-lite"/>
    </source>
</evidence>
<evidence type="ECO:0000259" key="9">
    <source>
        <dbReference type="PROSITE" id="PS51697"/>
    </source>
</evidence>
<evidence type="ECO:0000256" key="6">
    <source>
        <dbReference type="ARBA" id="ARBA00023163"/>
    </source>
</evidence>
<dbReference type="PANTHER" id="PTHR31165">
    <property type="entry name" value="PROTEIN G1-LIKE2"/>
    <property type="match status" value="1"/>
</dbReference>